<dbReference type="EMBL" id="CAJVCH010302487">
    <property type="protein sequence ID" value="CAG7785739.1"/>
    <property type="molecule type" value="Genomic_DNA"/>
</dbReference>
<name>A0A8J2KIP3_9HEXA</name>
<sequence>LYQDLRKPVMDGKMGDIKTVV</sequence>
<comment type="caution">
    <text evidence="1">The sequence shown here is derived from an EMBL/GenBank/DDBJ whole genome shotgun (WGS) entry which is preliminary data.</text>
</comment>
<organism evidence="1 2">
    <name type="scientific">Allacma fusca</name>
    <dbReference type="NCBI Taxonomy" id="39272"/>
    <lineage>
        <taxon>Eukaryota</taxon>
        <taxon>Metazoa</taxon>
        <taxon>Ecdysozoa</taxon>
        <taxon>Arthropoda</taxon>
        <taxon>Hexapoda</taxon>
        <taxon>Collembola</taxon>
        <taxon>Symphypleona</taxon>
        <taxon>Sminthuridae</taxon>
        <taxon>Allacma</taxon>
    </lineage>
</organism>
<gene>
    <name evidence="1" type="ORF">AFUS01_LOCUS24346</name>
</gene>
<dbReference type="Proteomes" id="UP000708208">
    <property type="component" value="Unassembled WGS sequence"/>
</dbReference>
<dbReference type="AlphaFoldDB" id="A0A8J2KIP3"/>
<evidence type="ECO:0000313" key="1">
    <source>
        <dbReference type="EMBL" id="CAG7785739.1"/>
    </source>
</evidence>
<protein>
    <submittedName>
        <fullName evidence="1">Uncharacterized protein</fullName>
    </submittedName>
</protein>
<accession>A0A8J2KIP3</accession>
<evidence type="ECO:0000313" key="2">
    <source>
        <dbReference type="Proteomes" id="UP000708208"/>
    </source>
</evidence>
<reference evidence="1" key="1">
    <citation type="submission" date="2021-06" db="EMBL/GenBank/DDBJ databases">
        <authorList>
            <person name="Hodson N. C."/>
            <person name="Mongue J. A."/>
            <person name="Jaron S. K."/>
        </authorList>
    </citation>
    <scope>NUCLEOTIDE SEQUENCE</scope>
</reference>
<feature type="non-terminal residue" evidence="1">
    <location>
        <position position="1"/>
    </location>
</feature>
<proteinExistence type="predicted"/>
<feature type="non-terminal residue" evidence="1">
    <location>
        <position position="21"/>
    </location>
</feature>
<keyword evidence="2" id="KW-1185">Reference proteome</keyword>